<proteinExistence type="predicted"/>
<feature type="compositionally biased region" description="Basic and acidic residues" evidence="1">
    <location>
        <begin position="233"/>
        <end position="292"/>
    </location>
</feature>
<feature type="compositionally biased region" description="Basic and acidic residues" evidence="1">
    <location>
        <begin position="209"/>
        <end position="220"/>
    </location>
</feature>
<keyword evidence="2" id="KW-1133">Transmembrane helix</keyword>
<feature type="compositionally biased region" description="Acidic residues" evidence="1">
    <location>
        <begin position="121"/>
        <end position="138"/>
    </location>
</feature>
<gene>
    <name evidence="4" type="ORF">MMAD_42650</name>
</gene>
<evidence type="ECO:0000259" key="3">
    <source>
        <dbReference type="Pfam" id="PF20177"/>
    </source>
</evidence>
<keyword evidence="5" id="KW-1185">Reference proteome</keyword>
<feature type="transmembrane region" description="Helical" evidence="2">
    <location>
        <begin position="52"/>
        <end position="70"/>
    </location>
</feature>
<evidence type="ECO:0000313" key="4">
    <source>
        <dbReference type="EMBL" id="BBZ29970.1"/>
    </source>
</evidence>
<evidence type="ECO:0000256" key="2">
    <source>
        <dbReference type="SAM" id="Phobius"/>
    </source>
</evidence>
<feature type="compositionally biased region" description="Basic and acidic residues" evidence="1">
    <location>
        <begin position="356"/>
        <end position="369"/>
    </location>
</feature>
<organism evidence="4 5">
    <name type="scientific">Mycolicibacterium madagascariense</name>
    <dbReference type="NCBI Taxonomy" id="212765"/>
    <lineage>
        <taxon>Bacteria</taxon>
        <taxon>Bacillati</taxon>
        <taxon>Actinomycetota</taxon>
        <taxon>Actinomycetes</taxon>
        <taxon>Mycobacteriales</taxon>
        <taxon>Mycobacteriaceae</taxon>
        <taxon>Mycolicibacterium</taxon>
    </lineage>
</organism>
<accession>A0A7I7XL83</accession>
<feature type="region of interest" description="Disordered" evidence="1">
    <location>
        <begin position="121"/>
        <end position="384"/>
    </location>
</feature>
<sequence>MAVVLTAIGVAYDAGSGDNALGAVFAVCYVLGCVAAVLAVRRSGVFTAVIQPPLILFVAVPFAYFIFHGSTFTGIKDTLINYGYPLIERFPLMFFTSATVLVIGLVRWYLGVAARRAGTAPDDESVVDAPEDVPDAAEADVSSASGRRADGRTPRSTRSRTARTAEAAALADPVDDETARAARRAARAGSARSSADATGSTSRRSRHARPPETEIIEPVRPRKRPAPAADASAEPRRRPRTGEPREREPREPRTREPRARDPRGREPRDREPRERLPRDREPRERAPRERRPQPPLDTRTGQDRYERSPRRERPEGYERPERPRRPRPADYERYEPPPTRTNGSSTHHPVSRVRYRGADDGESRTENRSRRPRHSAPDSWEYDV</sequence>
<feature type="transmembrane region" description="Helical" evidence="2">
    <location>
        <begin position="20"/>
        <end position="40"/>
    </location>
</feature>
<keyword evidence="2" id="KW-0472">Membrane</keyword>
<keyword evidence="2" id="KW-0812">Transmembrane</keyword>
<dbReference type="EMBL" id="AP022610">
    <property type="protein sequence ID" value="BBZ29970.1"/>
    <property type="molecule type" value="Genomic_DNA"/>
</dbReference>
<protein>
    <recommendedName>
        <fullName evidence="3">DUF6542 domain-containing protein</fullName>
    </recommendedName>
</protein>
<feature type="compositionally biased region" description="Basic and acidic residues" evidence="1">
    <location>
        <begin position="300"/>
        <end position="335"/>
    </location>
</feature>
<dbReference type="AlphaFoldDB" id="A0A7I7XL83"/>
<feature type="compositionally biased region" description="Low complexity" evidence="1">
    <location>
        <begin position="187"/>
        <end position="202"/>
    </location>
</feature>
<evidence type="ECO:0000313" key="5">
    <source>
        <dbReference type="Proteomes" id="UP000466517"/>
    </source>
</evidence>
<feature type="domain" description="DUF6542" evidence="3">
    <location>
        <begin position="2"/>
        <end position="110"/>
    </location>
</feature>
<evidence type="ECO:0000256" key="1">
    <source>
        <dbReference type="SAM" id="MobiDB-lite"/>
    </source>
</evidence>
<dbReference type="Pfam" id="PF20177">
    <property type="entry name" value="DUF6542"/>
    <property type="match status" value="1"/>
</dbReference>
<dbReference type="Proteomes" id="UP000466517">
    <property type="component" value="Chromosome"/>
</dbReference>
<reference evidence="4 5" key="1">
    <citation type="journal article" date="2019" name="Emerg. Microbes Infect.">
        <title>Comprehensive subspecies identification of 175 nontuberculous mycobacteria species based on 7547 genomic profiles.</title>
        <authorList>
            <person name="Matsumoto Y."/>
            <person name="Kinjo T."/>
            <person name="Motooka D."/>
            <person name="Nabeya D."/>
            <person name="Jung N."/>
            <person name="Uechi K."/>
            <person name="Horii T."/>
            <person name="Iida T."/>
            <person name="Fujita J."/>
            <person name="Nakamura S."/>
        </authorList>
    </citation>
    <scope>NUCLEOTIDE SEQUENCE [LARGE SCALE GENOMIC DNA]</scope>
    <source>
        <strain evidence="4 5">JCM 13574</strain>
    </source>
</reference>
<dbReference type="InterPro" id="IPR046672">
    <property type="entry name" value="DUF6542"/>
</dbReference>
<dbReference type="KEGG" id="mmag:MMAD_42650"/>
<name>A0A7I7XL83_9MYCO</name>
<feature type="transmembrane region" description="Helical" evidence="2">
    <location>
        <begin position="90"/>
        <end position="110"/>
    </location>
</feature>